<keyword evidence="6" id="KW-0032">Aminotransferase</keyword>
<protein>
    <submittedName>
        <fullName evidence="6">Aminotransferase IV</fullName>
    </submittedName>
</protein>
<evidence type="ECO:0000256" key="1">
    <source>
        <dbReference type="ARBA" id="ARBA00001933"/>
    </source>
</evidence>
<dbReference type="PANTHER" id="PTHR42743">
    <property type="entry name" value="AMINO-ACID AMINOTRANSFERASE"/>
    <property type="match status" value="1"/>
</dbReference>
<dbReference type="Proteomes" id="UP000019681">
    <property type="component" value="Unassembled WGS sequence"/>
</dbReference>
<dbReference type="AlphaFoldDB" id="A0A017RW01"/>
<dbReference type="InterPro" id="IPR043132">
    <property type="entry name" value="BCAT-like_C"/>
</dbReference>
<comment type="caution">
    <text evidence="6">The sequence shown here is derived from an EMBL/GenBank/DDBJ whole genome shotgun (WGS) entry which is preliminary data.</text>
</comment>
<dbReference type="OrthoDB" id="9805628at2"/>
<dbReference type="InterPro" id="IPR050571">
    <property type="entry name" value="Class-IV_PLP-Dep_Aminotrnsfr"/>
</dbReference>
<dbReference type="GO" id="GO:0008652">
    <property type="term" value="P:amino acid biosynthetic process"/>
    <property type="evidence" value="ECO:0007669"/>
    <property type="project" value="UniProtKB-ARBA"/>
</dbReference>
<comment type="similarity">
    <text evidence="2 4">Belongs to the class-IV pyridoxal-phosphate-dependent aminotransferase family.</text>
</comment>
<dbReference type="SUPFAM" id="SSF56752">
    <property type="entry name" value="D-aminoacid aminotransferase-like PLP-dependent enzymes"/>
    <property type="match status" value="1"/>
</dbReference>
<gene>
    <name evidence="6" type="ORF">Q428_07180</name>
</gene>
<keyword evidence="6" id="KW-0808">Transferase</keyword>
<dbReference type="PROSITE" id="PS00770">
    <property type="entry name" value="AA_TRANSFER_CLASS_4"/>
    <property type="match status" value="1"/>
</dbReference>
<reference evidence="6 7" key="1">
    <citation type="journal article" date="2014" name="Genome Announc.">
        <title>Draft Genome Sequence of Fervidicella metallireducens Strain AeBT, an Iron-Reducing Thermoanaerobe from the Great Artesian Basin.</title>
        <authorList>
            <person name="Patel B.K."/>
        </authorList>
    </citation>
    <scope>NUCLEOTIDE SEQUENCE [LARGE SCALE GENOMIC DNA]</scope>
    <source>
        <strain evidence="6 7">AeB</strain>
    </source>
</reference>
<accession>A0A017RW01</accession>
<dbReference type="InterPro" id="IPR036038">
    <property type="entry name" value="Aminotransferase-like"/>
</dbReference>
<sequence>MDCIFRKELAYGLVPFETLYFEGNKCHYVDEHFKRHKRAARILSIDFKLTYEDYNYEIEKYLNIRNKGKGVLKIAILDNKLNFEIRDANYKGQQYLNGLRLCLTRTKRDEANILNYIKTFNYGTNYMEDIRAKSKGYDTALFLNTKSQIAETCYANIFFRNKNTIYTPSITSGILNGIIRKKVIEFSQKTGYEVKCCVITSDEMPYFEECFITNSVAGVFPVKSIENITYYSREFCEKIKTEKYLIRDWNKI</sequence>
<keyword evidence="7" id="KW-1185">Reference proteome</keyword>
<dbReference type="GO" id="GO:0046394">
    <property type="term" value="P:carboxylic acid biosynthetic process"/>
    <property type="evidence" value="ECO:0007669"/>
    <property type="project" value="UniProtKB-ARBA"/>
</dbReference>
<dbReference type="CDD" id="cd00449">
    <property type="entry name" value="PLPDE_IV"/>
    <property type="match status" value="1"/>
</dbReference>
<evidence type="ECO:0000256" key="4">
    <source>
        <dbReference type="RuleBase" id="RU004106"/>
    </source>
</evidence>
<evidence type="ECO:0000256" key="3">
    <source>
        <dbReference type="ARBA" id="ARBA00022898"/>
    </source>
</evidence>
<name>A0A017RW01_9CLOT</name>
<dbReference type="PANTHER" id="PTHR42743:SF11">
    <property type="entry name" value="AMINODEOXYCHORISMATE LYASE"/>
    <property type="match status" value="1"/>
</dbReference>
<dbReference type="STRING" id="1403537.Q428_07180"/>
<dbReference type="Gene3D" id="3.30.470.10">
    <property type="match status" value="1"/>
</dbReference>
<evidence type="ECO:0000313" key="7">
    <source>
        <dbReference type="Proteomes" id="UP000019681"/>
    </source>
</evidence>
<proteinExistence type="inferred from homology"/>
<dbReference type="EMBL" id="AZQP01000018">
    <property type="protein sequence ID" value="EYE88544.1"/>
    <property type="molecule type" value="Genomic_DNA"/>
</dbReference>
<dbReference type="GO" id="GO:0005829">
    <property type="term" value="C:cytosol"/>
    <property type="evidence" value="ECO:0007669"/>
    <property type="project" value="TreeGrafter"/>
</dbReference>
<evidence type="ECO:0000256" key="5">
    <source>
        <dbReference type="RuleBase" id="RU004516"/>
    </source>
</evidence>
<dbReference type="InterPro" id="IPR043131">
    <property type="entry name" value="BCAT-like_N"/>
</dbReference>
<organism evidence="6 7">
    <name type="scientific">Fervidicella metallireducens AeB</name>
    <dbReference type="NCBI Taxonomy" id="1403537"/>
    <lineage>
        <taxon>Bacteria</taxon>
        <taxon>Bacillati</taxon>
        <taxon>Bacillota</taxon>
        <taxon>Clostridia</taxon>
        <taxon>Eubacteriales</taxon>
        <taxon>Clostridiaceae</taxon>
        <taxon>Fervidicella</taxon>
    </lineage>
</organism>
<evidence type="ECO:0000313" key="6">
    <source>
        <dbReference type="EMBL" id="EYE88544.1"/>
    </source>
</evidence>
<keyword evidence="3 5" id="KW-0663">Pyridoxal phosphate</keyword>
<dbReference type="FunFam" id="3.20.10.10:FF:000002">
    <property type="entry name" value="D-alanine aminotransferase"/>
    <property type="match status" value="1"/>
</dbReference>
<comment type="cofactor">
    <cofactor evidence="1 5">
        <name>pyridoxal 5'-phosphate</name>
        <dbReference type="ChEBI" id="CHEBI:597326"/>
    </cofactor>
</comment>
<dbReference type="Pfam" id="PF01063">
    <property type="entry name" value="Aminotran_4"/>
    <property type="match status" value="1"/>
</dbReference>
<dbReference type="RefSeq" id="WP_035379458.1">
    <property type="nucleotide sequence ID" value="NZ_AZQP01000018.1"/>
</dbReference>
<dbReference type="Gene3D" id="3.20.10.10">
    <property type="entry name" value="D-amino Acid Aminotransferase, subunit A, domain 2"/>
    <property type="match status" value="1"/>
</dbReference>
<dbReference type="GO" id="GO:0008483">
    <property type="term" value="F:transaminase activity"/>
    <property type="evidence" value="ECO:0007669"/>
    <property type="project" value="UniProtKB-KW"/>
</dbReference>
<dbReference type="InterPro" id="IPR018300">
    <property type="entry name" value="Aminotrans_IV_CS"/>
</dbReference>
<dbReference type="InterPro" id="IPR001544">
    <property type="entry name" value="Aminotrans_IV"/>
</dbReference>
<evidence type="ECO:0000256" key="2">
    <source>
        <dbReference type="ARBA" id="ARBA00009320"/>
    </source>
</evidence>